<evidence type="ECO:0000313" key="2">
    <source>
        <dbReference type="Proteomes" id="UP000198406"/>
    </source>
</evidence>
<dbReference type="OrthoDB" id="44709at2759"/>
<organism evidence="1 2">
    <name type="scientific">Fistulifera solaris</name>
    <name type="common">Oleaginous diatom</name>
    <dbReference type="NCBI Taxonomy" id="1519565"/>
    <lineage>
        <taxon>Eukaryota</taxon>
        <taxon>Sar</taxon>
        <taxon>Stramenopiles</taxon>
        <taxon>Ochrophyta</taxon>
        <taxon>Bacillariophyta</taxon>
        <taxon>Bacillariophyceae</taxon>
        <taxon>Bacillariophycidae</taxon>
        <taxon>Naviculales</taxon>
        <taxon>Naviculaceae</taxon>
        <taxon>Fistulifera</taxon>
    </lineage>
</organism>
<accession>A0A1Z5J8Q2</accession>
<reference evidence="1 2" key="1">
    <citation type="journal article" date="2015" name="Plant Cell">
        <title>Oil accumulation by the oleaginous diatom Fistulifera solaris as revealed by the genome and transcriptome.</title>
        <authorList>
            <person name="Tanaka T."/>
            <person name="Maeda Y."/>
            <person name="Veluchamy A."/>
            <person name="Tanaka M."/>
            <person name="Abida H."/>
            <person name="Marechal E."/>
            <person name="Bowler C."/>
            <person name="Muto M."/>
            <person name="Sunaga Y."/>
            <person name="Tanaka M."/>
            <person name="Yoshino T."/>
            <person name="Taniguchi T."/>
            <person name="Fukuda Y."/>
            <person name="Nemoto M."/>
            <person name="Matsumoto M."/>
            <person name="Wong P.S."/>
            <person name="Aburatani S."/>
            <person name="Fujibuchi W."/>
        </authorList>
    </citation>
    <scope>NUCLEOTIDE SEQUENCE [LARGE SCALE GENOMIC DNA]</scope>
    <source>
        <strain evidence="1 2">JPCC DA0580</strain>
    </source>
</reference>
<proteinExistence type="predicted"/>
<evidence type="ECO:0000313" key="1">
    <source>
        <dbReference type="EMBL" id="GAX10367.1"/>
    </source>
</evidence>
<dbReference type="AlphaFoldDB" id="A0A1Z5J8Q2"/>
<name>A0A1Z5J8Q2_FISSO</name>
<dbReference type="Proteomes" id="UP000198406">
    <property type="component" value="Unassembled WGS sequence"/>
</dbReference>
<gene>
    <name evidence="1" type="ORF">FisN_3Lh579</name>
</gene>
<protein>
    <submittedName>
        <fullName evidence="1">Uncharacterized protein</fullName>
    </submittedName>
</protein>
<comment type="caution">
    <text evidence="1">The sequence shown here is derived from an EMBL/GenBank/DDBJ whole genome shotgun (WGS) entry which is preliminary data.</text>
</comment>
<dbReference type="EMBL" id="BDSP01000016">
    <property type="protein sequence ID" value="GAX10367.1"/>
    <property type="molecule type" value="Genomic_DNA"/>
</dbReference>
<keyword evidence="2" id="KW-1185">Reference proteome</keyword>
<sequence length="642" mass="72865">MAPQSRALSLQDFQAEYGDTFEVPAGYGLVMQYHPTNGTVTIEAVPDHHYTSIHSNCYAPAALKDVRLLHGGGSGTAVFHGYTSQWGSLVMKHANAKDTHEVLSLTKIQQELCKRHLRLISLSSPSNAAQNMQNRIPAFTLVYISPYHLRDRAHELWTSLRGNFWAHGPHYFGSSTKQLTDRRKNDEPVGGRRTSFLMSLRSLQRLTPHTREQAGQQGMRRIRIRKTMESSTDATIDLSVGLQTVNLEIPKHLWADASTIRDGHAFLSQLEQQLAELQEEEHWKVTLAQRTIGGPFPQNSAALLLSRQLQGDVLQGLIDEFVTVMRDLYEITLPEERNSMEQVRAEIEALKLNPDVTKVSKMADLMVGSAIRKNFHPTKGRFAQMRDFGAKFQDPQALTLMDDEIMPAQFLGQLLLRGTLLSDVFGMTDFQNPHTSCCLDRLDGCWLSILEHALSFQSGPATECIWTCGLTDAGLHNTFYSQDRGLELFDLGLAKSMPQPAFLTKFLMSFFHTAGMEEDLTTGSWVLRFLIHDEKLILTEETQTLVPYLDHVFETVLDRLISELFDNNDSIRELLIEYVILQLLSDAAFCLGRWEEKGGGHQRNSEASKNLSKWLWRSLWDIYIGTHVYSKYHQKEMIKELQ</sequence>
<dbReference type="InParanoid" id="A0A1Z5J8Q2"/>